<reference evidence="2 3" key="1">
    <citation type="submission" date="2023-12" db="EMBL/GenBank/DDBJ databases">
        <title>Novel species of the genus Arcicella isolated from rivers.</title>
        <authorList>
            <person name="Lu H."/>
        </authorList>
    </citation>
    <scope>NUCLEOTIDE SEQUENCE [LARGE SCALE GENOMIC DNA]</scope>
    <source>
        <strain evidence="2 3">KCTC 23307</strain>
    </source>
</reference>
<keyword evidence="1" id="KW-0812">Transmembrane</keyword>
<protein>
    <recommendedName>
        <fullName evidence="4">NADH dehydrogenase subunit 4L</fullName>
    </recommendedName>
</protein>
<dbReference type="EMBL" id="JAYFUM010000005">
    <property type="protein sequence ID" value="MEA5138298.1"/>
    <property type="molecule type" value="Genomic_DNA"/>
</dbReference>
<evidence type="ECO:0000313" key="3">
    <source>
        <dbReference type="Proteomes" id="UP001302949"/>
    </source>
</evidence>
<evidence type="ECO:0008006" key="4">
    <source>
        <dbReference type="Google" id="ProtNLM"/>
    </source>
</evidence>
<accession>A0ABU5Q6S0</accession>
<evidence type="ECO:0000256" key="1">
    <source>
        <dbReference type="SAM" id="Phobius"/>
    </source>
</evidence>
<feature type="transmembrane region" description="Helical" evidence="1">
    <location>
        <begin position="12"/>
        <end position="31"/>
    </location>
</feature>
<proteinExistence type="predicted"/>
<keyword evidence="1" id="KW-1133">Transmembrane helix</keyword>
<dbReference type="RefSeq" id="WP_323295466.1">
    <property type="nucleotide sequence ID" value="NZ_JAYFUM010000005.1"/>
</dbReference>
<name>A0ABU5Q6S0_9BACT</name>
<gene>
    <name evidence="2" type="ORF">VB248_04100</name>
</gene>
<dbReference type="Proteomes" id="UP001302949">
    <property type="component" value="Unassembled WGS sequence"/>
</dbReference>
<keyword evidence="3" id="KW-1185">Reference proteome</keyword>
<feature type="transmembrane region" description="Helical" evidence="1">
    <location>
        <begin position="37"/>
        <end position="60"/>
    </location>
</feature>
<keyword evidence="1" id="KW-0472">Membrane</keyword>
<evidence type="ECO:0000313" key="2">
    <source>
        <dbReference type="EMBL" id="MEA5138298.1"/>
    </source>
</evidence>
<comment type="caution">
    <text evidence="2">The sequence shown here is derived from an EMBL/GenBank/DDBJ whole genome shotgun (WGS) entry which is preliminary data.</text>
</comment>
<organism evidence="2 3">
    <name type="scientific">Arcicella rigui</name>
    <dbReference type="NCBI Taxonomy" id="797020"/>
    <lineage>
        <taxon>Bacteria</taxon>
        <taxon>Pseudomonadati</taxon>
        <taxon>Bacteroidota</taxon>
        <taxon>Cytophagia</taxon>
        <taxon>Cytophagales</taxon>
        <taxon>Flectobacillaceae</taxon>
        <taxon>Arcicella</taxon>
    </lineage>
</organism>
<sequence length="67" mass="7338">MKTLLANSRSAILFLLSIVIAVICLICLISFDFTGLQFKGMVLIVISLVLNAISFGISIYSKTEKNK</sequence>